<sequence>MEDESLDCPICLEGTVMRRAVFSNCGHSFCPSCILGFWEKQNSGNDGKRKPVSCPLCHRKVTMLIPAYAIREAATEKYGSPDEEDEKTKTMIDSYTESFRPSPELPEAKLRAVPEMIERGRDNVVILSYASRNDPFYKFLIYATIFLMALYLLSPVDLLPELQFGILGIVDDVAILLLGLWLLDSIAIRFVNNLRMRQRRE</sequence>
<evidence type="ECO:0000256" key="11">
    <source>
        <dbReference type="ARBA" id="ARBA00031107"/>
    </source>
</evidence>
<evidence type="ECO:0000256" key="6">
    <source>
        <dbReference type="ARBA" id="ARBA00022824"/>
    </source>
</evidence>
<dbReference type="InterPro" id="IPR010652">
    <property type="entry name" value="DUF1232"/>
</dbReference>
<evidence type="ECO:0000256" key="1">
    <source>
        <dbReference type="ARBA" id="ARBA00004477"/>
    </source>
</evidence>
<evidence type="ECO:0000256" key="9">
    <source>
        <dbReference type="ARBA" id="ARBA00023136"/>
    </source>
</evidence>
<keyword evidence="6" id="KW-0256">Endoplasmic reticulum</keyword>
<evidence type="ECO:0000259" key="14">
    <source>
        <dbReference type="PROSITE" id="PS50089"/>
    </source>
</evidence>
<dbReference type="Pfam" id="PF06803">
    <property type="entry name" value="DUF1232"/>
    <property type="match status" value="1"/>
</dbReference>
<keyword evidence="9 13" id="KW-0472">Membrane</keyword>
<evidence type="ECO:0000256" key="10">
    <source>
        <dbReference type="ARBA" id="ARBA00030110"/>
    </source>
</evidence>
<dbReference type="PANTHER" id="PTHR22894">
    <property type="entry name" value="RING-TYPE DOMAIN-CONTAINING PROTEIN"/>
    <property type="match status" value="1"/>
</dbReference>
<proteinExistence type="predicted"/>
<reference evidence="15" key="1">
    <citation type="submission" date="2021-01" db="EMBL/GenBank/DDBJ databases">
        <authorList>
            <person name="Corre E."/>
            <person name="Pelletier E."/>
            <person name="Niang G."/>
            <person name="Scheremetjew M."/>
            <person name="Finn R."/>
            <person name="Kale V."/>
            <person name="Holt S."/>
            <person name="Cochrane G."/>
            <person name="Meng A."/>
            <person name="Brown T."/>
            <person name="Cohen L."/>
        </authorList>
    </citation>
    <scope>NUCLEOTIDE SEQUENCE</scope>
    <source>
        <strain evidence="15">CCMP622</strain>
    </source>
</reference>
<keyword evidence="3 13" id="KW-0812">Transmembrane</keyword>
<dbReference type="SUPFAM" id="SSF57850">
    <property type="entry name" value="RING/U-box"/>
    <property type="match status" value="1"/>
</dbReference>
<dbReference type="SMART" id="SM00184">
    <property type="entry name" value="RING"/>
    <property type="match status" value="1"/>
</dbReference>
<evidence type="ECO:0000256" key="13">
    <source>
        <dbReference type="SAM" id="Phobius"/>
    </source>
</evidence>
<dbReference type="InterPro" id="IPR038896">
    <property type="entry name" value="RNF170"/>
</dbReference>
<dbReference type="InterPro" id="IPR013083">
    <property type="entry name" value="Znf_RING/FYVE/PHD"/>
</dbReference>
<evidence type="ECO:0000256" key="5">
    <source>
        <dbReference type="ARBA" id="ARBA00022771"/>
    </source>
</evidence>
<keyword evidence="7" id="KW-0862">Zinc</keyword>
<name>A0A7S2XBJ1_9EUKA</name>
<evidence type="ECO:0000256" key="12">
    <source>
        <dbReference type="PROSITE-ProRule" id="PRU00175"/>
    </source>
</evidence>
<feature type="domain" description="RING-type" evidence="14">
    <location>
        <begin position="8"/>
        <end position="58"/>
    </location>
</feature>
<evidence type="ECO:0000313" key="15">
    <source>
        <dbReference type="EMBL" id="CAD9764194.1"/>
    </source>
</evidence>
<feature type="transmembrane region" description="Helical" evidence="13">
    <location>
        <begin position="173"/>
        <end position="191"/>
    </location>
</feature>
<accession>A0A7S2XBJ1</accession>
<dbReference type="Gene3D" id="3.30.40.10">
    <property type="entry name" value="Zinc/RING finger domain, C3HC4 (zinc finger)"/>
    <property type="match status" value="1"/>
</dbReference>
<evidence type="ECO:0000256" key="2">
    <source>
        <dbReference type="ARBA" id="ARBA00014068"/>
    </source>
</evidence>
<dbReference type="GO" id="GO:0008270">
    <property type="term" value="F:zinc ion binding"/>
    <property type="evidence" value="ECO:0007669"/>
    <property type="project" value="UniProtKB-KW"/>
</dbReference>
<protein>
    <recommendedName>
        <fullName evidence="2">E3 ubiquitin-protein ligase RNF170</fullName>
    </recommendedName>
    <alternativeName>
        <fullName evidence="11">RING finger protein 170</fullName>
    </alternativeName>
    <alternativeName>
        <fullName evidence="10">RING-type E3 ubiquitin transferase RNF170</fullName>
    </alternativeName>
</protein>
<gene>
    <name evidence="15" type="ORF">LSP00402_LOCUS10037</name>
</gene>
<dbReference type="InterPro" id="IPR017907">
    <property type="entry name" value="Znf_RING_CS"/>
</dbReference>
<dbReference type="UniPathway" id="UPA00143"/>
<dbReference type="AlphaFoldDB" id="A0A7S2XBJ1"/>
<dbReference type="GO" id="GO:0005789">
    <property type="term" value="C:endoplasmic reticulum membrane"/>
    <property type="evidence" value="ECO:0007669"/>
    <property type="project" value="UniProtKB-SubCell"/>
</dbReference>
<comment type="subcellular location">
    <subcellularLocation>
        <location evidence="1">Endoplasmic reticulum membrane</location>
        <topology evidence="1">Multi-pass membrane protein</topology>
    </subcellularLocation>
</comment>
<organism evidence="15">
    <name type="scientific">Lotharella oceanica</name>
    <dbReference type="NCBI Taxonomy" id="641309"/>
    <lineage>
        <taxon>Eukaryota</taxon>
        <taxon>Sar</taxon>
        <taxon>Rhizaria</taxon>
        <taxon>Cercozoa</taxon>
        <taxon>Chlorarachniophyceae</taxon>
        <taxon>Lotharella</taxon>
    </lineage>
</organism>
<evidence type="ECO:0000256" key="3">
    <source>
        <dbReference type="ARBA" id="ARBA00022692"/>
    </source>
</evidence>
<dbReference type="PROSITE" id="PS00518">
    <property type="entry name" value="ZF_RING_1"/>
    <property type="match status" value="1"/>
</dbReference>
<feature type="transmembrane region" description="Helical" evidence="13">
    <location>
        <begin position="136"/>
        <end position="153"/>
    </location>
</feature>
<dbReference type="InterPro" id="IPR001841">
    <property type="entry name" value="Znf_RING"/>
</dbReference>
<evidence type="ECO:0000256" key="8">
    <source>
        <dbReference type="ARBA" id="ARBA00022989"/>
    </source>
</evidence>
<dbReference type="InterPro" id="IPR027370">
    <property type="entry name" value="Znf-RING_euk"/>
</dbReference>
<keyword evidence="8 13" id="KW-1133">Transmembrane helix</keyword>
<dbReference type="GO" id="GO:0016567">
    <property type="term" value="P:protein ubiquitination"/>
    <property type="evidence" value="ECO:0007669"/>
    <property type="project" value="UniProtKB-UniPathway"/>
</dbReference>
<dbReference type="Pfam" id="PF13445">
    <property type="entry name" value="zf-RING_UBOX"/>
    <property type="match status" value="1"/>
</dbReference>
<keyword evidence="5 12" id="KW-0863">Zinc-finger</keyword>
<dbReference type="EMBL" id="HBHP01016200">
    <property type="protein sequence ID" value="CAD9764194.1"/>
    <property type="molecule type" value="Transcribed_RNA"/>
</dbReference>
<evidence type="ECO:0000256" key="4">
    <source>
        <dbReference type="ARBA" id="ARBA00022723"/>
    </source>
</evidence>
<keyword evidence="4" id="KW-0479">Metal-binding</keyword>
<dbReference type="PROSITE" id="PS50089">
    <property type="entry name" value="ZF_RING_2"/>
    <property type="match status" value="1"/>
</dbReference>
<dbReference type="PANTHER" id="PTHR22894:SF5">
    <property type="entry name" value="RING-TYPE DOMAIN-CONTAINING PROTEIN"/>
    <property type="match status" value="1"/>
</dbReference>
<dbReference type="GO" id="GO:0061630">
    <property type="term" value="F:ubiquitin protein ligase activity"/>
    <property type="evidence" value="ECO:0007669"/>
    <property type="project" value="InterPro"/>
</dbReference>
<evidence type="ECO:0000256" key="7">
    <source>
        <dbReference type="ARBA" id="ARBA00022833"/>
    </source>
</evidence>